<reference evidence="2" key="1">
    <citation type="journal article" date="2023" name="Nat. Plants">
        <title>Single-cell RNA sequencing provides a high-resolution roadmap for understanding the multicellular compartmentation of specialized metabolism.</title>
        <authorList>
            <person name="Sun S."/>
            <person name="Shen X."/>
            <person name="Li Y."/>
            <person name="Li Y."/>
            <person name="Wang S."/>
            <person name="Li R."/>
            <person name="Zhang H."/>
            <person name="Shen G."/>
            <person name="Guo B."/>
            <person name="Wei J."/>
            <person name="Xu J."/>
            <person name="St-Pierre B."/>
            <person name="Chen S."/>
            <person name="Sun C."/>
        </authorList>
    </citation>
    <scope>NUCLEOTIDE SEQUENCE [LARGE SCALE GENOMIC DNA]</scope>
</reference>
<dbReference type="Proteomes" id="UP001060085">
    <property type="component" value="Linkage Group LG01"/>
</dbReference>
<keyword evidence="2" id="KW-1185">Reference proteome</keyword>
<proteinExistence type="predicted"/>
<comment type="caution">
    <text evidence="1">The sequence shown here is derived from an EMBL/GenBank/DDBJ whole genome shotgun (WGS) entry which is preliminary data.</text>
</comment>
<accession>A0ACC0CCT2</accession>
<evidence type="ECO:0000313" key="2">
    <source>
        <dbReference type="Proteomes" id="UP001060085"/>
    </source>
</evidence>
<protein>
    <submittedName>
        <fullName evidence="1">Uncharacterized protein</fullName>
    </submittedName>
</protein>
<organism evidence="1 2">
    <name type="scientific">Catharanthus roseus</name>
    <name type="common">Madagascar periwinkle</name>
    <name type="synonym">Vinca rosea</name>
    <dbReference type="NCBI Taxonomy" id="4058"/>
    <lineage>
        <taxon>Eukaryota</taxon>
        <taxon>Viridiplantae</taxon>
        <taxon>Streptophyta</taxon>
        <taxon>Embryophyta</taxon>
        <taxon>Tracheophyta</taxon>
        <taxon>Spermatophyta</taxon>
        <taxon>Magnoliopsida</taxon>
        <taxon>eudicotyledons</taxon>
        <taxon>Gunneridae</taxon>
        <taxon>Pentapetalae</taxon>
        <taxon>asterids</taxon>
        <taxon>lamiids</taxon>
        <taxon>Gentianales</taxon>
        <taxon>Apocynaceae</taxon>
        <taxon>Rauvolfioideae</taxon>
        <taxon>Vinceae</taxon>
        <taxon>Catharanthinae</taxon>
        <taxon>Catharanthus</taxon>
    </lineage>
</organism>
<name>A0ACC0CCT2_CATRO</name>
<dbReference type="EMBL" id="CM044701">
    <property type="protein sequence ID" value="KAI5682759.1"/>
    <property type="molecule type" value="Genomic_DNA"/>
</dbReference>
<sequence length="653" mass="74036">MKQSLRNRFGVGNHEGQRQGQAKEKIMESSMGEKSTKANKLSQAQDILDRKNSISILELLNYNLWNKVKSWMKAKGEGMGKELSIGFENTSLSLYLNPFLLYHEFSFKELKLFLAFYAFFVTLVRNVMVSTFTCDLTFDIDHMLKCSSPCAYFVKQLLVNIARIKPSYHDLELLHDNLFFDLLVADFSSFCASMWSRIHIFFGSSVESGYDERVSWFPWSLYSDFHAKFKGELVENCDYESSFLYAFMQNFDGLYNEFSSPPNGWISSENNQDHALSLIEKKKRSLSKYILFKDHDAIDVNNLKLAMERLVFDPGGWAWCNFGNNRLPSHHMTKGSFAYLEEALKSKIEGFEGQKQVTKLFSMCSISKDQTREQLEKKMAKSWKGATLPPIVALGLPSFVGLCRHNSEGMTPTADGRFYPIIAERSTERWVDRSNGRCRRRRGRFNRERGRGGRTGTSRGNLCSSWLNSSWADGGNPRVPSANSGWASAAIAHRTAPLSSSTEDARQRDGDGTARMSRKVLPARLLQTGPRQQKSTSSEYETLSGKIEKEWILDSGCSHHMTGRKAQGKSFAHPDASSSEDQFLAARLEDNMLGNFVANENGITWLQVIQTALVCLLVQMTLRVVKSTKFWLGHKHLEMVMDGGSELKLRPTA</sequence>
<evidence type="ECO:0000313" key="1">
    <source>
        <dbReference type="EMBL" id="KAI5682759.1"/>
    </source>
</evidence>
<gene>
    <name evidence="1" type="ORF">M9H77_03987</name>
</gene>